<evidence type="ECO:0000256" key="5">
    <source>
        <dbReference type="ARBA" id="ARBA00023212"/>
    </source>
</evidence>
<dbReference type="GO" id="GO:0005856">
    <property type="term" value="C:cytoskeleton"/>
    <property type="evidence" value="ECO:0007669"/>
    <property type="project" value="UniProtKB-SubCell"/>
</dbReference>
<dbReference type="AlphaFoldDB" id="A0ABD2F3H6"/>
<dbReference type="SUPFAM" id="SSF52540">
    <property type="entry name" value="P-loop containing nucleoside triphosphate hydrolases"/>
    <property type="match status" value="1"/>
</dbReference>
<keyword evidence="5" id="KW-0206">Cytoskeleton</keyword>
<evidence type="ECO:0000259" key="7">
    <source>
        <dbReference type="PROSITE" id="PS50067"/>
    </source>
</evidence>
<dbReference type="GO" id="GO:0005524">
    <property type="term" value="F:ATP binding"/>
    <property type="evidence" value="ECO:0007669"/>
    <property type="project" value="UniProtKB-KW"/>
</dbReference>
<gene>
    <name evidence="8" type="ORF">WCI35_008216</name>
</gene>
<evidence type="ECO:0000313" key="8">
    <source>
        <dbReference type="EMBL" id="KAL2792905.1"/>
    </source>
</evidence>
<feature type="non-terminal residue" evidence="8">
    <location>
        <position position="158"/>
    </location>
</feature>
<keyword evidence="9" id="KW-1185">Reference proteome</keyword>
<evidence type="ECO:0000256" key="6">
    <source>
        <dbReference type="PROSITE-ProRule" id="PRU00283"/>
    </source>
</evidence>
<comment type="subcellular location">
    <subcellularLocation>
        <location evidence="1">Cytoplasm</location>
        <location evidence="1">Cytoskeleton</location>
    </subcellularLocation>
</comment>
<dbReference type="InterPro" id="IPR027417">
    <property type="entry name" value="P-loop_NTPase"/>
</dbReference>
<evidence type="ECO:0000313" key="9">
    <source>
        <dbReference type="Proteomes" id="UP001610411"/>
    </source>
</evidence>
<keyword evidence="3" id="KW-0547">Nucleotide-binding</keyword>
<proteinExistence type="inferred from homology"/>
<dbReference type="EMBL" id="JBFSEQ010000002">
    <property type="protein sequence ID" value="KAL2792905.1"/>
    <property type="molecule type" value="Genomic_DNA"/>
</dbReference>
<dbReference type="PANTHER" id="PTHR47972:SF63">
    <property type="entry name" value="KINESIN FAMILY MEMBER 25"/>
    <property type="match status" value="1"/>
</dbReference>
<dbReference type="InterPro" id="IPR036961">
    <property type="entry name" value="Kinesin_motor_dom_sf"/>
</dbReference>
<dbReference type="Gene3D" id="3.40.850.10">
    <property type="entry name" value="Kinesin motor domain"/>
    <property type="match status" value="1"/>
</dbReference>
<dbReference type="InterPro" id="IPR027640">
    <property type="entry name" value="Kinesin-like_fam"/>
</dbReference>
<evidence type="ECO:0000256" key="2">
    <source>
        <dbReference type="ARBA" id="ARBA00022490"/>
    </source>
</evidence>
<protein>
    <submittedName>
        <fullName evidence="8">Kinesin-like protein KIF25 isoform 2</fullName>
    </submittedName>
</protein>
<evidence type="ECO:0000256" key="4">
    <source>
        <dbReference type="ARBA" id="ARBA00022840"/>
    </source>
</evidence>
<keyword evidence="4" id="KW-0067">ATP-binding</keyword>
<sequence>FMVQQNLREWYLKMCAPCLHLSWMGTTFVLWRMGRPEAGRAIPCWDHIRLISENPSTSPKVEVSIVEVYNNDIVDLLAKDSFAVVPGVKREMMTAKDGRKEVAHLTCEAVGSAAELMRLVRGGLQLRAKHPTLVHADSSRSHLIVTVTVTTARCSDGS</sequence>
<comment type="caution">
    <text evidence="6">Lacks conserved residue(s) required for the propagation of feature annotation.</text>
</comment>
<feature type="non-terminal residue" evidence="8">
    <location>
        <position position="1"/>
    </location>
</feature>
<organism evidence="8 9">
    <name type="scientific">Daubentonia madagascariensis</name>
    <name type="common">Aye-aye</name>
    <name type="synonym">Sciurus madagascariensis</name>
    <dbReference type="NCBI Taxonomy" id="31869"/>
    <lineage>
        <taxon>Eukaryota</taxon>
        <taxon>Metazoa</taxon>
        <taxon>Chordata</taxon>
        <taxon>Craniata</taxon>
        <taxon>Vertebrata</taxon>
        <taxon>Euteleostomi</taxon>
        <taxon>Mammalia</taxon>
        <taxon>Eutheria</taxon>
        <taxon>Euarchontoglires</taxon>
        <taxon>Primates</taxon>
        <taxon>Strepsirrhini</taxon>
        <taxon>Chiromyiformes</taxon>
        <taxon>Daubentoniidae</taxon>
        <taxon>Daubentonia</taxon>
    </lineage>
</organism>
<dbReference type="InterPro" id="IPR001752">
    <property type="entry name" value="Kinesin_motor_dom"/>
</dbReference>
<feature type="domain" description="Kinesin motor" evidence="7">
    <location>
        <begin position="1"/>
        <end position="158"/>
    </location>
</feature>
<comment type="similarity">
    <text evidence="6">Belongs to the TRAFAC class myosin-kinesin ATPase superfamily. Kinesin family.</text>
</comment>
<dbReference type="PROSITE" id="PS50067">
    <property type="entry name" value="KINESIN_MOTOR_2"/>
    <property type="match status" value="1"/>
</dbReference>
<reference evidence="8 9" key="1">
    <citation type="journal article" date="2024" name="G3 (Bethesda)">
        <title>A hybrid genome assembly of the endangered aye-aye (Daubentonia madagascariensis).</title>
        <authorList>
            <person name="Versoza C.J."/>
            <person name="Pfeifer S.P."/>
        </authorList>
    </citation>
    <scope>NUCLEOTIDE SEQUENCE [LARGE SCALE GENOMIC DNA]</scope>
    <source>
        <strain evidence="8">6821</strain>
    </source>
</reference>
<keyword evidence="2" id="KW-0963">Cytoplasm</keyword>
<dbReference type="Proteomes" id="UP001610411">
    <property type="component" value="Unassembled WGS sequence"/>
</dbReference>
<evidence type="ECO:0000256" key="3">
    <source>
        <dbReference type="ARBA" id="ARBA00022741"/>
    </source>
</evidence>
<name>A0ABD2F3H6_DAUMA</name>
<dbReference type="PANTHER" id="PTHR47972">
    <property type="entry name" value="KINESIN-LIKE PROTEIN KLP-3"/>
    <property type="match status" value="1"/>
</dbReference>
<evidence type="ECO:0000256" key="1">
    <source>
        <dbReference type="ARBA" id="ARBA00004245"/>
    </source>
</evidence>
<comment type="caution">
    <text evidence="8">The sequence shown here is derived from an EMBL/GenBank/DDBJ whole genome shotgun (WGS) entry which is preliminary data.</text>
</comment>
<dbReference type="Pfam" id="PF00225">
    <property type="entry name" value="Kinesin"/>
    <property type="match status" value="1"/>
</dbReference>
<accession>A0ABD2F3H6</accession>